<evidence type="ECO:0000313" key="3">
    <source>
        <dbReference type="Proteomes" id="UP001287286"/>
    </source>
</evidence>
<feature type="compositionally biased region" description="Basic and acidic residues" evidence="1">
    <location>
        <begin position="114"/>
        <end position="130"/>
    </location>
</feature>
<dbReference type="EMBL" id="JAWRVI010000024">
    <property type="protein sequence ID" value="KAK4088512.1"/>
    <property type="molecule type" value="Genomic_DNA"/>
</dbReference>
<sequence length="340" mass="36368">MDADSAAFWTETRQAQRNRAGGQSGQQFSTSPAPTTKQIPKFQPDPDPQPVSHVEKAHHTGPTVRGRHNDGPATTPSLRLVSWFPSSLFIETATTKKKKFEHCSCAARPLALREESPAGGDGRGHEREPGGKGGGKKASTHGNAVLRAIPLVSRLAAEPLVLAAVGEDAHLGRELIIGAARVFLGRVVSFTYLCYDSPWRGTGGAEGAAREGGEEGGGEDLHGDRWAGSRLACVRVLVTIDVIKRDNELSSPSKPCPKEVLYVSVHLFHEQGNLTVPIFDRSSHGLIRRNAIAQPFESRRKSKLPELSAGARRLSGTGTGPGLIHKVAGGKRQTKPSTQT</sequence>
<feature type="region of interest" description="Disordered" evidence="1">
    <location>
        <begin position="114"/>
        <end position="140"/>
    </location>
</feature>
<evidence type="ECO:0000256" key="1">
    <source>
        <dbReference type="SAM" id="MobiDB-lite"/>
    </source>
</evidence>
<organism evidence="2 3">
    <name type="scientific">Purpureocillium lilacinum</name>
    <name type="common">Paecilomyces lilacinus</name>
    <dbReference type="NCBI Taxonomy" id="33203"/>
    <lineage>
        <taxon>Eukaryota</taxon>
        <taxon>Fungi</taxon>
        <taxon>Dikarya</taxon>
        <taxon>Ascomycota</taxon>
        <taxon>Pezizomycotina</taxon>
        <taxon>Sordariomycetes</taxon>
        <taxon>Hypocreomycetidae</taxon>
        <taxon>Hypocreales</taxon>
        <taxon>Ophiocordycipitaceae</taxon>
        <taxon>Purpureocillium</taxon>
    </lineage>
</organism>
<dbReference type="Proteomes" id="UP001287286">
    <property type="component" value="Unassembled WGS sequence"/>
</dbReference>
<feature type="region of interest" description="Disordered" evidence="1">
    <location>
        <begin position="1"/>
        <end position="74"/>
    </location>
</feature>
<protein>
    <submittedName>
        <fullName evidence="2">Uncharacterized protein</fullName>
    </submittedName>
</protein>
<gene>
    <name evidence="2" type="ORF">Purlil1_7063</name>
</gene>
<evidence type="ECO:0000313" key="2">
    <source>
        <dbReference type="EMBL" id="KAK4088512.1"/>
    </source>
</evidence>
<feature type="compositionally biased region" description="Polar residues" evidence="1">
    <location>
        <begin position="25"/>
        <end position="38"/>
    </location>
</feature>
<keyword evidence="3" id="KW-1185">Reference proteome</keyword>
<accession>A0ABR0BXB2</accession>
<proteinExistence type="predicted"/>
<reference evidence="2 3" key="1">
    <citation type="journal article" date="2024" name="Microbiol. Resour. Announc.">
        <title>Genome annotations for the ascomycete fungi Trichoderma harzianum, Trichoderma aggressivum, and Purpureocillium lilacinum.</title>
        <authorList>
            <person name="Beijen E.P.W."/>
            <person name="Ohm R.A."/>
        </authorList>
    </citation>
    <scope>NUCLEOTIDE SEQUENCE [LARGE SCALE GENOMIC DNA]</scope>
    <source>
        <strain evidence="2 3">CBS 150709</strain>
    </source>
</reference>
<feature type="region of interest" description="Disordered" evidence="1">
    <location>
        <begin position="297"/>
        <end position="340"/>
    </location>
</feature>
<comment type="caution">
    <text evidence="2">The sequence shown here is derived from an EMBL/GenBank/DDBJ whole genome shotgun (WGS) entry which is preliminary data.</text>
</comment>
<name>A0ABR0BXB2_PURLI</name>